<protein>
    <submittedName>
        <fullName evidence="1">Uncharacterized protein</fullName>
    </submittedName>
</protein>
<gene>
    <name evidence="1" type="ORF">BDA99DRAFT_506772</name>
</gene>
<name>A0AAD5PFJ8_9FUNG</name>
<accession>A0AAD5PFJ8</accession>
<dbReference type="EMBL" id="JAIXMP010000010">
    <property type="protein sequence ID" value="KAI9266826.1"/>
    <property type="molecule type" value="Genomic_DNA"/>
</dbReference>
<sequence>MDIWEELCIKGFNGDEEANHFILFLEGCGQLKNNGFTVVATSLKDQERSYLDQLGFVQQQENDQEYSLPGNQWSLFLETRRNARVRWHEQRQLELRQQLNDTLKHVQALGTGVNEKQRLALVKEFAHRFANDVGCIPFMRGLVGFLRYQLFKHALTEWECYDYVLTQNGTDVMIEYVRLLQGVLGLELVSKQQQQGQEGDDNVAITMDGTRQQQQQDTEDQILIWRMNDQLTDQALSDILSVLPREQAVQGYRLSNINRSHQVKLSPLIIGLHHPQFFVQWIRQFLLQCFSFIPRLKK</sequence>
<dbReference type="Proteomes" id="UP001209540">
    <property type="component" value="Unassembled WGS sequence"/>
</dbReference>
<proteinExistence type="predicted"/>
<reference evidence="1" key="2">
    <citation type="submission" date="2023-02" db="EMBL/GenBank/DDBJ databases">
        <authorList>
            <consortium name="DOE Joint Genome Institute"/>
            <person name="Mondo S.J."/>
            <person name="Chang Y."/>
            <person name="Wang Y."/>
            <person name="Ahrendt S."/>
            <person name="Andreopoulos W."/>
            <person name="Barry K."/>
            <person name="Beard J."/>
            <person name="Benny G.L."/>
            <person name="Blankenship S."/>
            <person name="Bonito G."/>
            <person name="Cuomo C."/>
            <person name="Desiro A."/>
            <person name="Gervers K.A."/>
            <person name="Hundley H."/>
            <person name="Kuo A."/>
            <person name="LaButti K."/>
            <person name="Lang B.F."/>
            <person name="Lipzen A."/>
            <person name="O'Donnell K."/>
            <person name="Pangilinan J."/>
            <person name="Reynolds N."/>
            <person name="Sandor L."/>
            <person name="Smith M.W."/>
            <person name="Tsang A."/>
            <person name="Grigoriev I.V."/>
            <person name="Stajich J.E."/>
            <person name="Spatafora J.W."/>
        </authorList>
    </citation>
    <scope>NUCLEOTIDE SEQUENCE</scope>
    <source>
        <strain evidence="1">RSA 2281</strain>
    </source>
</reference>
<reference evidence="1" key="1">
    <citation type="journal article" date="2022" name="IScience">
        <title>Evolution of zygomycete secretomes and the origins of terrestrial fungal ecologies.</title>
        <authorList>
            <person name="Chang Y."/>
            <person name="Wang Y."/>
            <person name="Mondo S."/>
            <person name="Ahrendt S."/>
            <person name="Andreopoulos W."/>
            <person name="Barry K."/>
            <person name="Beard J."/>
            <person name="Benny G.L."/>
            <person name="Blankenship S."/>
            <person name="Bonito G."/>
            <person name="Cuomo C."/>
            <person name="Desiro A."/>
            <person name="Gervers K.A."/>
            <person name="Hundley H."/>
            <person name="Kuo A."/>
            <person name="LaButti K."/>
            <person name="Lang B.F."/>
            <person name="Lipzen A."/>
            <person name="O'Donnell K."/>
            <person name="Pangilinan J."/>
            <person name="Reynolds N."/>
            <person name="Sandor L."/>
            <person name="Smith M.E."/>
            <person name="Tsang A."/>
            <person name="Grigoriev I.V."/>
            <person name="Stajich J.E."/>
            <person name="Spatafora J.W."/>
        </authorList>
    </citation>
    <scope>NUCLEOTIDE SEQUENCE</scope>
    <source>
        <strain evidence="1">RSA 2281</strain>
    </source>
</reference>
<dbReference type="AlphaFoldDB" id="A0AAD5PFJ8"/>
<evidence type="ECO:0000313" key="1">
    <source>
        <dbReference type="EMBL" id="KAI9266826.1"/>
    </source>
</evidence>
<comment type="caution">
    <text evidence="1">The sequence shown here is derived from an EMBL/GenBank/DDBJ whole genome shotgun (WGS) entry which is preliminary data.</text>
</comment>
<keyword evidence="2" id="KW-1185">Reference proteome</keyword>
<evidence type="ECO:0000313" key="2">
    <source>
        <dbReference type="Proteomes" id="UP001209540"/>
    </source>
</evidence>
<organism evidence="1 2">
    <name type="scientific">Phascolomyces articulosus</name>
    <dbReference type="NCBI Taxonomy" id="60185"/>
    <lineage>
        <taxon>Eukaryota</taxon>
        <taxon>Fungi</taxon>
        <taxon>Fungi incertae sedis</taxon>
        <taxon>Mucoromycota</taxon>
        <taxon>Mucoromycotina</taxon>
        <taxon>Mucoromycetes</taxon>
        <taxon>Mucorales</taxon>
        <taxon>Lichtheimiaceae</taxon>
        <taxon>Phascolomyces</taxon>
    </lineage>
</organism>